<protein>
    <submittedName>
        <fullName evidence="2">Uncharacterized protein</fullName>
    </submittedName>
</protein>
<dbReference type="AlphaFoldDB" id="D7LU84"/>
<dbReference type="EMBL" id="GL348717">
    <property type="protein sequence ID" value="EFH52415.1"/>
    <property type="molecule type" value="Genomic_DNA"/>
</dbReference>
<keyword evidence="3" id="KW-1185">Reference proteome</keyword>
<dbReference type="InterPro" id="IPR029021">
    <property type="entry name" value="Prot-tyrosine_phosphatase-like"/>
</dbReference>
<dbReference type="Gene3D" id="3.90.190.10">
    <property type="entry name" value="Protein tyrosine phosphatase superfamily"/>
    <property type="match status" value="1"/>
</dbReference>
<feature type="compositionally biased region" description="Basic and acidic residues" evidence="1">
    <location>
        <begin position="99"/>
        <end position="109"/>
    </location>
</feature>
<dbReference type="Proteomes" id="UP000008694">
    <property type="component" value="Unassembled WGS sequence"/>
</dbReference>
<organism evidence="3">
    <name type="scientific">Arabidopsis lyrata subsp. lyrata</name>
    <name type="common">Lyre-leaved rock-cress</name>
    <dbReference type="NCBI Taxonomy" id="81972"/>
    <lineage>
        <taxon>Eukaryota</taxon>
        <taxon>Viridiplantae</taxon>
        <taxon>Streptophyta</taxon>
        <taxon>Embryophyta</taxon>
        <taxon>Tracheophyta</taxon>
        <taxon>Spermatophyta</taxon>
        <taxon>Magnoliopsida</taxon>
        <taxon>eudicotyledons</taxon>
        <taxon>Gunneridae</taxon>
        <taxon>Pentapetalae</taxon>
        <taxon>rosids</taxon>
        <taxon>malvids</taxon>
        <taxon>Brassicales</taxon>
        <taxon>Brassicaceae</taxon>
        <taxon>Camelineae</taxon>
        <taxon>Arabidopsis</taxon>
    </lineage>
</organism>
<sequence length="175" mass="19724">MGAQYTFLDFDVSDLRMLLPAVVSTLYKAVKQNGEVTYVHSVLHCWNGKGSSYCEKKGRAFGSRMPSETATIDIITKCDFIRLSRKSGHFKETATGPSEKSDGPSRIGDKSYMPRVLFELSHRVNYRYGRSNQNQCKSYQDPSAQLCTIPSLSAMVVNDYQRATFLVVWDMPPES</sequence>
<name>D7LU84_ARALL</name>
<evidence type="ECO:0000256" key="1">
    <source>
        <dbReference type="SAM" id="MobiDB-lite"/>
    </source>
</evidence>
<feature type="region of interest" description="Disordered" evidence="1">
    <location>
        <begin position="90"/>
        <end position="109"/>
    </location>
</feature>
<dbReference type="Gramene" id="fgenesh1_pg.C_scaffold_5001745">
    <property type="protein sequence ID" value="fgenesh1_pg.C_scaffold_5001745"/>
    <property type="gene ID" value="fgenesh1_pg.C_scaffold_5001745"/>
</dbReference>
<proteinExistence type="predicted"/>
<reference evidence="3" key="1">
    <citation type="journal article" date="2011" name="Nat. Genet.">
        <title>The Arabidopsis lyrata genome sequence and the basis of rapid genome size change.</title>
        <authorList>
            <person name="Hu T.T."/>
            <person name="Pattyn P."/>
            <person name="Bakker E.G."/>
            <person name="Cao J."/>
            <person name="Cheng J.-F."/>
            <person name="Clark R.M."/>
            <person name="Fahlgren N."/>
            <person name="Fawcett J.A."/>
            <person name="Grimwood J."/>
            <person name="Gundlach H."/>
            <person name="Haberer G."/>
            <person name="Hollister J.D."/>
            <person name="Ossowski S."/>
            <person name="Ottilar R.P."/>
            <person name="Salamov A.A."/>
            <person name="Schneeberger K."/>
            <person name="Spannagl M."/>
            <person name="Wang X."/>
            <person name="Yang L."/>
            <person name="Nasrallah M.E."/>
            <person name="Bergelson J."/>
            <person name="Carrington J.C."/>
            <person name="Gaut B.S."/>
            <person name="Schmutz J."/>
            <person name="Mayer K.F.X."/>
            <person name="Van de Peer Y."/>
            <person name="Grigoriev I.V."/>
            <person name="Nordborg M."/>
            <person name="Weigel D."/>
            <person name="Guo Y.-L."/>
        </authorList>
    </citation>
    <scope>NUCLEOTIDE SEQUENCE [LARGE SCALE GENOMIC DNA]</scope>
    <source>
        <strain evidence="3">cv. MN47</strain>
    </source>
</reference>
<gene>
    <name evidence="2" type="ORF">ARALYDRAFT_348353</name>
</gene>
<dbReference type="HOGENOM" id="CLU_1534625_0_0_1"/>
<dbReference type="STRING" id="81972.D7LU84"/>
<accession>D7LU84</accession>
<evidence type="ECO:0000313" key="3">
    <source>
        <dbReference type="Proteomes" id="UP000008694"/>
    </source>
</evidence>
<evidence type="ECO:0000313" key="2">
    <source>
        <dbReference type="EMBL" id="EFH52415.1"/>
    </source>
</evidence>